<protein>
    <recommendedName>
        <fullName evidence="3">Holin</fullName>
    </recommendedName>
</protein>
<keyword evidence="2" id="KW-1185">Reference proteome</keyword>
<dbReference type="EMBL" id="QMEB01000049">
    <property type="protein sequence ID" value="NMG19556.1"/>
    <property type="molecule type" value="Genomic_DNA"/>
</dbReference>
<organism evidence="1 2">
    <name type="scientific">Brasilonema bromeliae SPC951</name>
    <dbReference type="NCBI Taxonomy" id="385972"/>
    <lineage>
        <taxon>Bacteria</taxon>
        <taxon>Bacillati</taxon>
        <taxon>Cyanobacteriota</taxon>
        <taxon>Cyanophyceae</taxon>
        <taxon>Nostocales</taxon>
        <taxon>Scytonemataceae</taxon>
        <taxon>Brasilonema</taxon>
        <taxon>Bromeliae group (in: Brasilonema)</taxon>
    </lineage>
</organism>
<dbReference type="Proteomes" id="UP000718564">
    <property type="component" value="Unassembled WGS sequence"/>
</dbReference>
<sequence>MEPVTLTAVATAIATLLLTKALEKTGENLGDAAWQQSRKLIEQLRTKNKLPLLTNATQANEQQRLDYGQAVLELKAAADADPEIAQGVVEVEAAAKGDPKIAAKVQALENDINSQPATVINSTKLADSIKNVFQGNTIIGGTF</sequence>
<evidence type="ECO:0008006" key="3">
    <source>
        <dbReference type="Google" id="ProtNLM"/>
    </source>
</evidence>
<reference evidence="1 2" key="1">
    <citation type="submission" date="2018-06" db="EMBL/GenBank/DDBJ databases">
        <title>Comparative genomics of Brasilonema spp. strains.</title>
        <authorList>
            <person name="Alvarenga D.O."/>
            <person name="Fiore M.F."/>
            <person name="Varani A.M."/>
        </authorList>
    </citation>
    <scope>NUCLEOTIDE SEQUENCE [LARGE SCALE GENOMIC DNA]</scope>
    <source>
        <strain evidence="1 2">SPC951</strain>
    </source>
</reference>
<dbReference type="RefSeq" id="WP_169154824.1">
    <property type="nucleotide sequence ID" value="NZ_CAWPJE010000004.1"/>
</dbReference>
<proteinExistence type="predicted"/>
<evidence type="ECO:0000313" key="2">
    <source>
        <dbReference type="Proteomes" id="UP000718564"/>
    </source>
</evidence>
<gene>
    <name evidence="1" type="ORF">DP116_08810</name>
</gene>
<evidence type="ECO:0000313" key="1">
    <source>
        <dbReference type="EMBL" id="NMG19556.1"/>
    </source>
</evidence>
<accession>A0ABX1P6K0</accession>
<name>A0ABX1P6K0_9CYAN</name>
<comment type="caution">
    <text evidence="1">The sequence shown here is derived from an EMBL/GenBank/DDBJ whole genome shotgun (WGS) entry which is preliminary data.</text>
</comment>